<dbReference type="Proteomes" id="UP000287547">
    <property type="component" value="Unassembled WGS sequence"/>
</dbReference>
<dbReference type="OrthoDB" id="9762169at2"/>
<protein>
    <recommendedName>
        <fullName evidence="5">Protein kinase domain-containing protein</fullName>
    </recommendedName>
</protein>
<evidence type="ECO:0000313" key="6">
    <source>
        <dbReference type="EMBL" id="RSM60395.1"/>
    </source>
</evidence>
<proteinExistence type="inferred from homology"/>
<dbReference type="CDD" id="cd14014">
    <property type="entry name" value="STKc_PknB_like"/>
    <property type="match status" value="1"/>
</dbReference>
<dbReference type="Gene3D" id="3.30.200.20">
    <property type="entry name" value="Phosphorylase Kinase, domain 1"/>
    <property type="match status" value="1"/>
</dbReference>
<dbReference type="SMART" id="SM00220">
    <property type="entry name" value="S_TKc"/>
    <property type="match status" value="1"/>
</dbReference>
<dbReference type="PROSITE" id="PS50011">
    <property type="entry name" value="PROTEIN_KINASE_DOM"/>
    <property type="match status" value="1"/>
</dbReference>
<dbReference type="InterPro" id="IPR051931">
    <property type="entry name" value="PAK3-like"/>
</dbReference>
<name>A0A428XYH0_KIBAR</name>
<evidence type="ECO:0000256" key="3">
    <source>
        <dbReference type="ARBA" id="ARBA00022840"/>
    </source>
</evidence>
<feature type="domain" description="Protein kinase" evidence="5">
    <location>
        <begin position="17"/>
        <end position="271"/>
    </location>
</feature>
<dbReference type="PROSITE" id="PS00108">
    <property type="entry name" value="PROTEIN_KINASE_ST"/>
    <property type="match status" value="1"/>
</dbReference>
<comment type="caution">
    <text evidence="6">The sequence shown here is derived from an EMBL/GenBank/DDBJ whole genome shotgun (WGS) entry which is preliminary data.</text>
</comment>
<evidence type="ECO:0000256" key="2">
    <source>
        <dbReference type="ARBA" id="ARBA00022741"/>
    </source>
</evidence>
<dbReference type="Pfam" id="PF00069">
    <property type="entry name" value="Pkinase"/>
    <property type="match status" value="1"/>
</dbReference>
<keyword evidence="3" id="KW-0067">ATP-binding</keyword>
<dbReference type="Gene3D" id="1.10.510.10">
    <property type="entry name" value="Transferase(Phosphotransferase) domain 1"/>
    <property type="match status" value="1"/>
</dbReference>
<dbReference type="InterPro" id="IPR008271">
    <property type="entry name" value="Ser/Thr_kinase_AS"/>
</dbReference>
<dbReference type="EMBL" id="QHKI01000116">
    <property type="protein sequence ID" value="RSM60395.1"/>
    <property type="molecule type" value="Genomic_DNA"/>
</dbReference>
<evidence type="ECO:0000256" key="1">
    <source>
        <dbReference type="ARBA" id="ARBA00008874"/>
    </source>
</evidence>
<dbReference type="InterPro" id="IPR011009">
    <property type="entry name" value="Kinase-like_dom_sf"/>
</dbReference>
<dbReference type="PANTHER" id="PTHR45832:SF22">
    <property type="entry name" value="SERINE_THREONINE-PROTEIN KINASE SAMKA-RELATED"/>
    <property type="match status" value="1"/>
</dbReference>
<reference evidence="6 7" key="1">
    <citation type="submission" date="2018-05" db="EMBL/GenBank/DDBJ databases">
        <title>Evolution of GPA BGCs.</title>
        <authorList>
            <person name="Waglechner N."/>
            <person name="Wright G.D."/>
        </authorList>
    </citation>
    <scope>NUCLEOTIDE SEQUENCE [LARGE SCALE GENOMIC DNA]</scope>
    <source>
        <strain evidence="6 7">A82846</strain>
    </source>
</reference>
<dbReference type="InterPro" id="IPR000719">
    <property type="entry name" value="Prot_kinase_dom"/>
</dbReference>
<comment type="similarity">
    <text evidence="1">Belongs to the protein kinase superfamily. STE Ser/Thr protein kinase family. STE20 subfamily.</text>
</comment>
<dbReference type="SUPFAM" id="SSF56112">
    <property type="entry name" value="Protein kinase-like (PK-like)"/>
    <property type="match status" value="1"/>
</dbReference>
<dbReference type="PANTHER" id="PTHR45832">
    <property type="entry name" value="SERINE/THREONINE-PROTEIN KINASE SAMKA-RELATED-RELATED"/>
    <property type="match status" value="1"/>
</dbReference>
<dbReference type="AlphaFoldDB" id="A0A428XYH0"/>
<keyword evidence="4" id="KW-0472">Membrane</keyword>
<evidence type="ECO:0000259" key="5">
    <source>
        <dbReference type="PROSITE" id="PS50011"/>
    </source>
</evidence>
<organism evidence="6 7">
    <name type="scientific">Kibdelosporangium aridum</name>
    <dbReference type="NCBI Taxonomy" id="2030"/>
    <lineage>
        <taxon>Bacteria</taxon>
        <taxon>Bacillati</taxon>
        <taxon>Actinomycetota</taxon>
        <taxon>Actinomycetes</taxon>
        <taxon>Pseudonocardiales</taxon>
        <taxon>Pseudonocardiaceae</taxon>
        <taxon>Kibdelosporangium</taxon>
    </lineage>
</organism>
<feature type="transmembrane region" description="Helical" evidence="4">
    <location>
        <begin position="291"/>
        <end position="314"/>
    </location>
</feature>
<keyword evidence="4" id="KW-0812">Transmembrane</keyword>
<gene>
    <name evidence="6" type="ORF">DMH04_54195</name>
</gene>
<accession>A0A428XYH0</accession>
<dbReference type="GO" id="GO:0004672">
    <property type="term" value="F:protein kinase activity"/>
    <property type="evidence" value="ECO:0007669"/>
    <property type="project" value="InterPro"/>
</dbReference>
<evidence type="ECO:0000256" key="4">
    <source>
        <dbReference type="SAM" id="Phobius"/>
    </source>
</evidence>
<sequence length="604" mass="65129">MARLRRVRTGDIVDGRYQLEDAQGSGSGGIVWSAFDRKLKRTVALKRPHVMASQADRLQFRQEAEIAAQVHHPNAISVFDTVDGDECWLVMEYSPAESLDTVLAANGPLPAQRVARIGVQIAAALTALHAKRIVHRDVKPGNILLDDQDFAKLTDFGISIWRQVTRTDDGSFSGTPGYAASEVAAGQPATEASDVFSLGATLFAAVEGTPPFGTGEPGEVLERVRRGEMFPMRHAGPLAPLLSRMLAVEPGKRPTADEVRQQLQDIAGDWVAPSPAVRASATRTPFWRRPLYQMIAAVALVAAVSAAVFIPMAADPPVPESSHVAASNTDLIGDERTVDPCAVLNRKALERFGPTELQTAYGNFNRCDVLVNTGARDTVDVEVQVVNRVAADVQGKPFEVIPEKPSDNDECDRTMVLDDKYAIRITAQMPNPPANLCAIADTAVYMVKDIVTGQQGLLPRRATPLPLDSLAHVDACPLLDDKALAAEVPAIDPKSATADFGNWACKWYSPAAPAQVHLRYDQHAAKDPISGEPTQLRDHAAFVRLGTDSGTSCTVTVRHEPKNQQQWRSSVDLMVLTVKGDRPGTEYCTAATNLAAAAAAKLPR</sequence>
<keyword evidence="4" id="KW-1133">Transmembrane helix</keyword>
<keyword evidence="2" id="KW-0547">Nucleotide-binding</keyword>
<dbReference type="GO" id="GO:0005524">
    <property type="term" value="F:ATP binding"/>
    <property type="evidence" value="ECO:0007669"/>
    <property type="project" value="UniProtKB-KW"/>
</dbReference>
<evidence type="ECO:0000313" key="7">
    <source>
        <dbReference type="Proteomes" id="UP000287547"/>
    </source>
</evidence>